<dbReference type="AlphaFoldDB" id="B8LKY6"/>
<name>B8LKY6_PICSI</name>
<feature type="region of interest" description="Disordered" evidence="7">
    <location>
        <begin position="34"/>
        <end position="55"/>
    </location>
</feature>
<comment type="catalytic activity">
    <reaction evidence="1">
        <text>S-ubiquitinyl-[E2 ubiquitin-conjugating enzyme]-L-cysteine + [acceptor protein]-L-lysine = [E2 ubiquitin-conjugating enzyme]-L-cysteine + N(6)-ubiquitinyl-[acceptor protein]-L-lysine.</text>
        <dbReference type="EC" id="2.3.2.26"/>
    </reaction>
</comment>
<dbReference type="InterPro" id="IPR035983">
    <property type="entry name" value="Hect_E3_ubiquitin_ligase"/>
</dbReference>
<dbReference type="Gene3D" id="3.30.2410.10">
    <property type="entry name" value="Hect, E3 ligase catalytic domain"/>
    <property type="match status" value="1"/>
</dbReference>
<keyword evidence="5 6" id="KW-0833">Ubl conjugation pathway</keyword>
<evidence type="ECO:0000256" key="6">
    <source>
        <dbReference type="PROSITE-ProRule" id="PRU00104"/>
    </source>
</evidence>
<dbReference type="PANTHER" id="PTHR45670:SF1">
    <property type="entry name" value="E3 UBIQUITIN-PROTEIN LIGASE HECTD1"/>
    <property type="match status" value="1"/>
</dbReference>
<accession>B8LKY6</accession>
<dbReference type="PANTHER" id="PTHR45670">
    <property type="entry name" value="E3 UBIQUITIN-PROTEIN LIGASE TRIP12"/>
    <property type="match status" value="1"/>
</dbReference>
<dbReference type="FunFam" id="3.90.1750.10:FF:000048">
    <property type="entry name" value="E3 ubiquitin-protein ligase UPL3"/>
    <property type="match status" value="1"/>
</dbReference>
<evidence type="ECO:0000313" key="9">
    <source>
        <dbReference type="EMBL" id="ABR16316.1"/>
    </source>
</evidence>
<protein>
    <recommendedName>
        <fullName evidence="3">HECT-type E3 ubiquitin transferase</fullName>
        <ecNumber evidence="3">2.3.2.26</ecNumber>
    </recommendedName>
</protein>
<evidence type="ECO:0000259" key="8">
    <source>
        <dbReference type="PROSITE" id="PS50237"/>
    </source>
</evidence>
<evidence type="ECO:0000256" key="2">
    <source>
        <dbReference type="ARBA" id="ARBA00006331"/>
    </source>
</evidence>
<keyword evidence="4" id="KW-0808">Transferase</keyword>
<feature type="domain" description="HECT" evidence="8">
    <location>
        <begin position="309"/>
        <end position="656"/>
    </location>
</feature>
<dbReference type="GO" id="GO:0061630">
    <property type="term" value="F:ubiquitin protein ligase activity"/>
    <property type="evidence" value="ECO:0007669"/>
    <property type="project" value="UniProtKB-EC"/>
</dbReference>
<dbReference type="InterPro" id="IPR000569">
    <property type="entry name" value="HECT_dom"/>
</dbReference>
<evidence type="ECO:0000256" key="7">
    <source>
        <dbReference type="SAM" id="MobiDB-lite"/>
    </source>
</evidence>
<dbReference type="InterPro" id="IPR045322">
    <property type="entry name" value="HECTD1/TRIP12-like"/>
</dbReference>
<evidence type="ECO:0000256" key="1">
    <source>
        <dbReference type="ARBA" id="ARBA00000885"/>
    </source>
</evidence>
<dbReference type="EMBL" id="EF676410">
    <property type="protein sequence ID" value="ABR16316.1"/>
    <property type="molecule type" value="mRNA"/>
</dbReference>
<proteinExistence type="evidence at transcript level"/>
<sequence length="656" mass="73653">MYTGLEHSPVEGRRLWDEVYNITYQRIAAPEEKDIAGESAGSSSPRPLKNSTTSSSRLQTSWERLSFLDSILQGELPCDLEKSNCTYDILLLLRVLECLNQLSPRLRALEASDAFAEGKIINFQELKVKGPVVPQKQFLSSKLTPKLARQMQDPLAVFSGGLPSWCNQLTKACPFLFPFETRRQYFYSASFGLSRALQRLQQQQSAENSNLNNNLEVRVGRVQRQKVRVYRHRILDSAMKVMEIYGSHKAVLEVEYFGEVGTGLGPTLEFYTLLSHELQKKVLGMWRSGSCSKEAAVAENVEMWDVEQHGAFLHTNEVSKIPTVETEEFVQSPQGLFPRPWPPNADSLQGSQFSKAINYFHLLGQVMAKALQDGRLLDLPLSTAFYKLVLMQELDLFDIQSFDRELGTTLQEMDAFVRRKQFLESLDDDNGKALSDLLFHNARIDDLFLDFTLPGYPDYVLKSEGNNIMVHIDNLEEYISLVVDATVKTGIMPQMEAFRAGFNQVFSLSSLQIFTESELESLLCGGRELWAAQSLVDQIKFDHGYTSNSPSIVNLLEILGEFTPEQQGAFLRFVTGAPRLPPGGLAALNPKLTIVRKHSTGANGGIKGTAQATDRDLPSVMTCANYLKLPPYSCKEVMRERLMYAITEGQGSFDLS</sequence>
<dbReference type="SUPFAM" id="SSF56204">
    <property type="entry name" value="Hect, E3 ligase catalytic domain"/>
    <property type="match status" value="1"/>
</dbReference>
<reference evidence="9" key="1">
    <citation type="submission" date="2007-06" db="EMBL/GenBank/DDBJ databases">
        <title>Full length cDNA sequences from Sitka Spruce (Picea sitchensis).</title>
        <authorList>
            <person name="Ralph S.G."/>
            <person name="Chun H.E."/>
            <person name="Liao N."/>
            <person name="Ali J."/>
            <person name="Reid K."/>
            <person name="Kolosova N."/>
            <person name="Cooper N."/>
            <person name="Cullis C."/>
            <person name="Jancsik S."/>
            <person name="Moore R."/>
            <person name="Mayo M."/>
            <person name="Wagner S."/>
            <person name="Holt R.A."/>
            <person name="Jones S.J.M."/>
            <person name="Marra M.A."/>
            <person name="Ritland C.E."/>
            <person name="Ritland K."/>
            <person name="Bohlmann J."/>
        </authorList>
    </citation>
    <scope>NUCLEOTIDE SEQUENCE</scope>
    <source>
        <tissue evidence="9">Green portion of the leader tissue</tissue>
    </source>
</reference>
<dbReference type="Gene3D" id="3.90.1750.10">
    <property type="entry name" value="Hect, E3 ligase catalytic domains"/>
    <property type="match status" value="1"/>
</dbReference>
<dbReference type="FunFam" id="3.30.2410.10:FF:000007">
    <property type="entry name" value="Putative E3 ubiquitin-protein ligase HECTD1"/>
    <property type="match status" value="1"/>
</dbReference>
<feature type="compositionally biased region" description="Polar residues" evidence="7">
    <location>
        <begin position="40"/>
        <end position="55"/>
    </location>
</feature>
<evidence type="ECO:0000256" key="4">
    <source>
        <dbReference type="ARBA" id="ARBA00022679"/>
    </source>
</evidence>
<dbReference type="SMART" id="SM00119">
    <property type="entry name" value="HECTc"/>
    <property type="match status" value="1"/>
</dbReference>
<dbReference type="CDD" id="cd00078">
    <property type="entry name" value="HECTc"/>
    <property type="match status" value="1"/>
</dbReference>
<dbReference type="GO" id="GO:0000209">
    <property type="term" value="P:protein polyubiquitination"/>
    <property type="evidence" value="ECO:0007669"/>
    <property type="project" value="TreeGrafter"/>
</dbReference>
<evidence type="ECO:0000256" key="5">
    <source>
        <dbReference type="ARBA" id="ARBA00022786"/>
    </source>
</evidence>
<feature type="active site" description="Glycyl thioester intermediate" evidence="6">
    <location>
        <position position="623"/>
    </location>
</feature>
<comment type="similarity">
    <text evidence="2">Belongs to the UPL family. K-HECT subfamily.</text>
</comment>
<dbReference type="Pfam" id="PF00632">
    <property type="entry name" value="HECT"/>
    <property type="match status" value="1"/>
</dbReference>
<dbReference type="EC" id="2.3.2.26" evidence="3"/>
<evidence type="ECO:0000256" key="3">
    <source>
        <dbReference type="ARBA" id="ARBA00012485"/>
    </source>
</evidence>
<dbReference type="GO" id="GO:0043161">
    <property type="term" value="P:proteasome-mediated ubiquitin-dependent protein catabolic process"/>
    <property type="evidence" value="ECO:0007669"/>
    <property type="project" value="TreeGrafter"/>
</dbReference>
<organism evidence="9">
    <name type="scientific">Picea sitchensis</name>
    <name type="common">Sitka spruce</name>
    <name type="synonym">Pinus sitchensis</name>
    <dbReference type="NCBI Taxonomy" id="3332"/>
    <lineage>
        <taxon>Eukaryota</taxon>
        <taxon>Viridiplantae</taxon>
        <taxon>Streptophyta</taxon>
        <taxon>Embryophyta</taxon>
        <taxon>Tracheophyta</taxon>
        <taxon>Spermatophyta</taxon>
        <taxon>Pinopsida</taxon>
        <taxon>Pinidae</taxon>
        <taxon>Conifers I</taxon>
        <taxon>Pinales</taxon>
        <taxon>Pinaceae</taxon>
        <taxon>Picea</taxon>
    </lineage>
</organism>
<dbReference type="PROSITE" id="PS50237">
    <property type="entry name" value="HECT"/>
    <property type="match status" value="1"/>
</dbReference>